<dbReference type="STRING" id="420998.JDO7802_02244"/>
<dbReference type="AlphaFoldDB" id="A0A0M6YKM6"/>
<protein>
    <submittedName>
        <fullName evidence="1">Uncharacterized protein</fullName>
    </submittedName>
</protein>
<reference evidence="1 2" key="1">
    <citation type="submission" date="2015-07" db="EMBL/GenBank/DDBJ databases">
        <authorList>
            <person name="Noorani M."/>
        </authorList>
    </citation>
    <scope>NUCLEOTIDE SEQUENCE [LARGE SCALE GENOMIC DNA]</scope>
    <source>
        <strain evidence="1 2">CECT 7802</strain>
    </source>
</reference>
<evidence type="ECO:0000313" key="2">
    <source>
        <dbReference type="Proteomes" id="UP000049222"/>
    </source>
</evidence>
<proteinExistence type="predicted"/>
<evidence type="ECO:0000313" key="1">
    <source>
        <dbReference type="EMBL" id="CTQ50225.1"/>
    </source>
</evidence>
<dbReference type="Proteomes" id="UP000049222">
    <property type="component" value="Unassembled WGS sequence"/>
</dbReference>
<name>A0A0M6YKM6_9RHOB</name>
<dbReference type="EMBL" id="CXSU01000012">
    <property type="protein sequence ID" value="CTQ50225.1"/>
    <property type="molecule type" value="Genomic_DNA"/>
</dbReference>
<sequence length="103" mass="10662">MKSGRLIAVLALVTIGALSGAFGFWAGTLSATASQMNGTVVTREDGVIQGEITVGDVDGISPEGLARLACAPHSELRVFEITHAVLATQVYQFDCTAPGKVTQ</sequence>
<gene>
    <name evidence="1" type="ORF">JDO7802_02244</name>
</gene>
<organism evidence="1 2">
    <name type="scientific">Jannaschia donghaensis</name>
    <dbReference type="NCBI Taxonomy" id="420998"/>
    <lineage>
        <taxon>Bacteria</taxon>
        <taxon>Pseudomonadati</taxon>
        <taxon>Pseudomonadota</taxon>
        <taxon>Alphaproteobacteria</taxon>
        <taxon>Rhodobacterales</taxon>
        <taxon>Roseobacteraceae</taxon>
        <taxon>Jannaschia</taxon>
    </lineage>
</organism>
<keyword evidence="2" id="KW-1185">Reference proteome</keyword>
<accession>A0A0M6YKM6</accession>